<keyword evidence="3" id="KW-1185">Reference proteome</keyword>
<evidence type="ECO:0008006" key="4">
    <source>
        <dbReference type="Google" id="ProtNLM"/>
    </source>
</evidence>
<feature type="chain" id="PRO_5047467125" description="Secreted protein" evidence="1">
    <location>
        <begin position="34"/>
        <end position="201"/>
    </location>
</feature>
<dbReference type="EMBL" id="CP071517">
    <property type="protein sequence ID" value="QSX73988.1"/>
    <property type="molecule type" value="Genomic_DNA"/>
</dbReference>
<organism evidence="2 3">
    <name type="scientific">Lysobacter arenosi</name>
    <dbReference type="NCBI Taxonomy" id="2795387"/>
    <lineage>
        <taxon>Bacteria</taxon>
        <taxon>Pseudomonadati</taxon>
        <taxon>Pseudomonadota</taxon>
        <taxon>Gammaproteobacteria</taxon>
        <taxon>Lysobacterales</taxon>
        <taxon>Lysobacteraceae</taxon>
        <taxon>Lysobacter</taxon>
    </lineage>
</organism>
<dbReference type="RefSeq" id="WP_200607482.1">
    <property type="nucleotide sequence ID" value="NZ_CP071517.1"/>
</dbReference>
<accession>A0ABX7R790</accession>
<gene>
    <name evidence="2" type="ORF">HIV01_012250</name>
</gene>
<reference evidence="2 3" key="1">
    <citation type="submission" date="2021-02" db="EMBL/GenBank/DDBJ databases">
        <title>Lysobacter arenosi sp. nov., isolated from soil of gangwondo yeongwol, south Korea.</title>
        <authorList>
            <person name="Kim K.R."/>
            <person name="Kim K.H."/>
            <person name="Jeon C.O."/>
        </authorList>
    </citation>
    <scope>NUCLEOTIDE SEQUENCE [LARGE SCALE GENOMIC DNA]</scope>
    <source>
        <strain evidence="2 3">R7</strain>
    </source>
</reference>
<dbReference type="Proteomes" id="UP000663400">
    <property type="component" value="Chromosome"/>
</dbReference>
<name>A0ABX7R790_9GAMM</name>
<evidence type="ECO:0000313" key="3">
    <source>
        <dbReference type="Proteomes" id="UP000663400"/>
    </source>
</evidence>
<proteinExistence type="predicted"/>
<sequence>MSAVPQPVCIVMKSLLLPVVVAVSSLCAFSAHAKLPLINATCPGKLDVHVDQGGPVYVNGKEAKLNAVNENYYEAKDAATGTTISISINPDGSPDVSYTGKNRANGVCTIAGDTAAAPAAAAPAASSRGSNPASEKACLTAVSKQVGVASSKLSVIGSEFSQAGTSVSVSVPGADAPWSCVSDPKGSKVWNVMYTGSEGKL</sequence>
<evidence type="ECO:0000313" key="2">
    <source>
        <dbReference type="EMBL" id="QSX73988.1"/>
    </source>
</evidence>
<keyword evidence="1" id="KW-0732">Signal</keyword>
<evidence type="ECO:0000256" key="1">
    <source>
        <dbReference type="SAM" id="SignalP"/>
    </source>
</evidence>
<protein>
    <recommendedName>
        <fullName evidence="4">Secreted protein</fullName>
    </recommendedName>
</protein>
<feature type="signal peptide" evidence="1">
    <location>
        <begin position="1"/>
        <end position="33"/>
    </location>
</feature>